<dbReference type="EMBL" id="JACVVK020000134">
    <property type="protein sequence ID" value="KAK7489774.1"/>
    <property type="molecule type" value="Genomic_DNA"/>
</dbReference>
<comment type="caution">
    <text evidence="2">The sequence shown here is derived from an EMBL/GenBank/DDBJ whole genome shotgun (WGS) entry which is preliminary data.</text>
</comment>
<sequence>MLLFVFLLTTSVSTVICGTVKRTDDVSIEGLETLVQQQAAMIQQQSTMMQTLQTKVTALENKMSTIDTTHNMLLQTGHYGIDKAGDVMVVTVVEGPGQDRLDKGACLATTHLTAGQHVMARHVGGSTYLNSYQTSFSGFLIAADTASSA</sequence>
<evidence type="ECO:0008006" key="4">
    <source>
        <dbReference type="Google" id="ProtNLM"/>
    </source>
</evidence>
<accession>A0ABD0KSC4</accession>
<keyword evidence="1" id="KW-0732">Signal</keyword>
<keyword evidence="3" id="KW-1185">Reference proteome</keyword>
<dbReference type="Proteomes" id="UP001519460">
    <property type="component" value="Unassembled WGS sequence"/>
</dbReference>
<name>A0ABD0KSC4_9CAEN</name>
<reference evidence="2 3" key="1">
    <citation type="journal article" date="2023" name="Sci. Data">
        <title>Genome assembly of the Korean intertidal mud-creeper Batillaria attramentaria.</title>
        <authorList>
            <person name="Patra A.K."/>
            <person name="Ho P.T."/>
            <person name="Jun S."/>
            <person name="Lee S.J."/>
            <person name="Kim Y."/>
            <person name="Won Y.J."/>
        </authorList>
    </citation>
    <scope>NUCLEOTIDE SEQUENCE [LARGE SCALE GENOMIC DNA]</scope>
    <source>
        <strain evidence="2">Wonlab-2016</strain>
    </source>
</reference>
<evidence type="ECO:0000313" key="3">
    <source>
        <dbReference type="Proteomes" id="UP001519460"/>
    </source>
</evidence>
<dbReference type="InterPro" id="IPR008983">
    <property type="entry name" value="Tumour_necrosis_fac-like_dom"/>
</dbReference>
<evidence type="ECO:0000256" key="1">
    <source>
        <dbReference type="SAM" id="SignalP"/>
    </source>
</evidence>
<dbReference type="Gene3D" id="2.60.120.40">
    <property type="match status" value="1"/>
</dbReference>
<protein>
    <recommendedName>
        <fullName evidence="4">C1q domain-containing protein</fullName>
    </recommendedName>
</protein>
<feature type="chain" id="PRO_5044789403" description="C1q domain-containing protein" evidence="1">
    <location>
        <begin position="18"/>
        <end position="149"/>
    </location>
</feature>
<gene>
    <name evidence="2" type="ORF">BaRGS_00018956</name>
</gene>
<organism evidence="2 3">
    <name type="scientific">Batillaria attramentaria</name>
    <dbReference type="NCBI Taxonomy" id="370345"/>
    <lineage>
        <taxon>Eukaryota</taxon>
        <taxon>Metazoa</taxon>
        <taxon>Spiralia</taxon>
        <taxon>Lophotrochozoa</taxon>
        <taxon>Mollusca</taxon>
        <taxon>Gastropoda</taxon>
        <taxon>Caenogastropoda</taxon>
        <taxon>Sorbeoconcha</taxon>
        <taxon>Cerithioidea</taxon>
        <taxon>Batillariidae</taxon>
        <taxon>Batillaria</taxon>
    </lineage>
</organism>
<feature type="signal peptide" evidence="1">
    <location>
        <begin position="1"/>
        <end position="17"/>
    </location>
</feature>
<evidence type="ECO:0000313" key="2">
    <source>
        <dbReference type="EMBL" id="KAK7489774.1"/>
    </source>
</evidence>
<proteinExistence type="predicted"/>
<dbReference type="AlphaFoldDB" id="A0ABD0KSC4"/>